<evidence type="ECO:0000259" key="16">
    <source>
        <dbReference type="PROSITE" id="PS50885"/>
    </source>
</evidence>
<organism evidence="17 18">
    <name type="scientific">Sulfoacidibacillus thermotolerans</name>
    <name type="common">Acidibacillus sulfuroxidans</name>
    <dbReference type="NCBI Taxonomy" id="1765684"/>
    <lineage>
        <taxon>Bacteria</taxon>
        <taxon>Bacillati</taxon>
        <taxon>Bacillota</taxon>
        <taxon>Bacilli</taxon>
        <taxon>Bacillales</taxon>
        <taxon>Alicyclobacillaceae</taxon>
        <taxon>Sulfoacidibacillus</taxon>
    </lineage>
</organism>
<evidence type="ECO:0000256" key="9">
    <source>
        <dbReference type="ARBA" id="ARBA00022777"/>
    </source>
</evidence>
<dbReference type="InterPro" id="IPR036890">
    <property type="entry name" value="HATPase_C_sf"/>
</dbReference>
<keyword evidence="11 14" id="KW-1133">Transmembrane helix</keyword>
<evidence type="ECO:0000256" key="5">
    <source>
        <dbReference type="ARBA" id="ARBA00022553"/>
    </source>
</evidence>
<dbReference type="CDD" id="cd00082">
    <property type="entry name" value="HisKA"/>
    <property type="match status" value="1"/>
</dbReference>
<dbReference type="PANTHER" id="PTHR45436">
    <property type="entry name" value="SENSOR HISTIDINE KINASE YKOH"/>
    <property type="match status" value="1"/>
</dbReference>
<dbReference type="Gene3D" id="3.30.565.10">
    <property type="entry name" value="Histidine kinase-like ATPase, C-terminal domain"/>
    <property type="match status" value="1"/>
</dbReference>
<evidence type="ECO:0000256" key="2">
    <source>
        <dbReference type="ARBA" id="ARBA00004651"/>
    </source>
</evidence>
<gene>
    <name evidence="17" type="ORF">BM613_05155</name>
</gene>
<protein>
    <recommendedName>
        <fullName evidence="3">histidine kinase</fullName>
        <ecNumber evidence="3">2.7.13.3</ecNumber>
    </recommendedName>
</protein>
<evidence type="ECO:0000256" key="4">
    <source>
        <dbReference type="ARBA" id="ARBA00022475"/>
    </source>
</evidence>
<dbReference type="GO" id="GO:0005886">
    <property type="term" value="C:plasma membrane"/>
    <property type="evidence" value="ECO:0007669"/>
    <property type="project" value="UniProtKB-SubCell"/>
</dbReference>
<feature type="transmembrane region" description="Helical" evidence="14">
    <location>
        <begin position="155"/>
        <end position="179"/>
    </location>
</feature>
<dbReference type="RefSeq" id="WP_109430102.1">
    <property type="nucleotide sequence ID" value="NZ_MPDK01000006.1"/>
</dbReference>
<dbReference type="FunFam" id="3.30.565.10:FF:000006">
    <property type="entry name" value="Sensor histidine kinase WalK"/>
    <property type="match status" value="1"/>
</dbReference>
<keyword evidence="6" id="KW-0808">Transferase</keyword>
<dbReference type="FunFam" id="1.10.287.130:FF:000001">
    <property type="entry name" value="Two-component sensor histidine kinase"/>
    <property type="match status" value="1"/>
</dbReference>
<keyword evidence="4" id="KW-1003">Cell membrane</keyword>
<dbReference type="Pfam" id="PF00672">
    <property type="entry name" value="HAMP"/>
    <property type="match status" value="1"/>
</dbReference>
<evidence type="ECO:0000256" key="14">
    <source>
        <dbReference type="SAM" id="Phobius"/>
    </source>
</evidence>
<keyword evidence="18" id="KW-1185">Reference proteome</keyword>
<dbReference type="InterPro" id="IPR003661">
    <property type="entry name" value="HisK_dim/P_dom"/>
</dbReference>
<keyword evidence="12" id="KW-0902">Two-component regulatory system</keyword>
<dbReference type="PANTHER" id="PTHR45436:SF5">
    <property type="entry name" value="SENSOR HISTIDINE KINASE TRCS"/>
    <property type="match status" value="1"/>
</dbReference>
<keyword evidence="7 14" id="KW-0812">Transmembrane</keyword>
<keyword evidence="10" id="KW-0067">ATP-binding</keyword>
<dbReference type="AlphaFoldDB" id="A0A2U3D9V0"/>
<dbReference type="GO" id="GO:0005524">
    <property type="term" value="F:ATP binding"/>
    <property type="evidence" value="ECO:0007669"/>
    <property type="project" value="UniProtKB-KW"/>
</dbReference>
<dbReference type="Pfam" id="PF00512">
    <property type="entry name" value="HisKA"/>
    <property type="match status" value="1"/>
</dbReference>
<dbReference type="InterPro" id="IPR005467">
    <property type="entry name" value="His_kinase_dom"/>
</dbReference>
<dbReference type="InterPro" id="IPR036097">
    <property type="entry name" value="HisK_dim/P_sf"/>
</dbReference>
<evidence type="ECO:0000256" key="1">
    <source>
        <dbReference type="ARBA" id="ARBA00000085"/>
    </source>
</evidence>
<evidence type="ECO:0000256" key="12">
    <source>
        <dbReference type="ARBA" id="ARBA00023012"/>
    </source>
</evidence>
<dbReference type="Proteomes" id="UP000245380">
    <property type="component" value="Unassembled WGS sequence"/>
</dbReference>
<dbReference type="SUPFAM" id="SSF158472">
    <property type="entry name" value="HAMP domain-like"/>
    <property type="match status" value="1"/>
</dbReference>
<feature type="domain" description="HAMP" evidence="16">
    <location>
        <begin position="180"/>
        <end position="233"/>
    </location>
</feature>
<dbReference type="InterPro" id="IPR003594">
    <property type="entry name" value="HATPase_dom"/>
</dbReference>
<evidence type="ECO:0000313" key="18">
    <source>
        <dbReference type="Proteomes" id="UP000245380"/>
    </source>
</evidence>
<dbReference type="SUPFAM" id="SSF55874">
    <property type="entry name" value="ATPase domain of HSP90 chaperone/DNA topoisomerase II/histidine kinase"/>
    <property type="match status" value="1"/>
</dbReference>
<dbReference type="OrthoDB" id="9786919at2"/>
<dbReference type="Gene3D" id="6.10.340.10">
    <property type="match status" value="1"/>
</dbReference>
<dbReference type="InterPro" id="IPR003660">
    <property type="entry name" value="HAMP_dom"/>
</dbReference>
<name>A0A2U3D9V0_SULT2</name>
<evidence type="ECO:0000256" key="8">
    <source>
        <dbReference type="ARBA" id="ARBA00022741"/>
    </source>
</evidence>
<keyword evidence="5" id="KW-0597">Phosphoprotein</keyword>
<evidence type="ECO:0000256" key="3">
    <source>
        <dbReference type="ARBA" id="ARBA00012438"/>
    </source>
</evidence>
<evidence type="ECO:0000256" key="13">
    <source>
        <dbReference type="ARBA" id="ARBA00023136"/>
    </source>
</evidence>
<dbReference type="EC" id="2.7.13.3" evidence="3"/>
<evidence type="ECO:0000256" key="6">
    <source>
        <dbReference type="ARBA" id="ARBA00022679"/>
    </source>
</evidence>
<evidence type="ECO:0000256" key="11">
    <source>
        <dbReference type="ARBA" id="ARBA00022989"/>
    </source>
</evidence>
<evidence type="ECO:0000259" key="15">
    <source>
        <dbReference type="PROSITE" id="PS50109"/>
    </source>
</evidence>
<dbReference type="GO" id="GO:0000155">
    <property type="term" value="F:phosphorelay sensor kinase activity"/>
    <property type="evidence" value="ECO:0007669"/>
    <property type="project" value="InterPro"/>
</dbReference>
<comment type="caution">
    <text evidence="17">The sequence shown here is derived from an EMBL/GenBank/DDBJ whole genome shotgun (WGS) entry which is preliminary data.</text>
</comment>
<dbReference type="PROSITE" id="PS50109">
    <property type="entry name" value="HIS_KIN"/>
    <property type="match status" value="1"/>
</dbReference>
<dbReference type="InterPro" id="IPR004358">
    <property type="entry name" value="Sig_transdc_His_kin-like_C"/>
</dbReference>
<dbReference type="SMART" id="SM00388">
    <property type="entry name" value="HisKA"/>
    <property type="match status" value="1"/>
</dbReference>
<keyword evidence="8" id="KW-0547">Nucleotide-binding</keyword>
<dbReference type="SMART" id="SM00387">
    <property type="entry name" value="HATPase_c"/>
    <property type="match status" value="1"/>
</dbReference>
<dbReference type="InterPro" id="IPR050428">
    <property type="entry name" value="TCS_sensor_his_kinase"/>
</dbReference>
<feature type="transmembrane region" description="Helical" evidence="14">
    <location>
        <begin position="9"/>
        <end position="30"/>
    </location>
</feature>
<keyword evidence="13 14" id="KW-0472">Membrane</keyword>
<dbReference type="PROSITE" id="PS50885">
    <property type="entry name" value="HAMP"/>
    <property type="match status" value="1"/>
</dbReference>
<evidence type="ECO:0000256" key="7">
    <source>
        <dbReference type="ARBA" id="ARBA00022692"/>
    </source>
</evidence>
<feature type="domain" description="Histidine kinase" evidence="15">
    <location>
        <begin position="241"/>
        <end position="458"/>
    </location>
</feature>
<reference evidence="17 18" key="1">
    <citation type="submission" date="2016-11" db="EMBL/GenBank/DDBJ databases">
        <title>Comparative genomics of Acidibacillus ferroxidans species.</title>
        <authorList>
            <person name="Oliveira G."/>
            <person name="Nunes G."/>
            <person name="Oliveira R."/>
            <person name="Araujo F."/>
            <person name="Salim A."/>
            <person name="Scholte L."/>
            <person name="Morais D."/>
            <person name="Nancucheo I."/>
            <person name="Johnson D.B."/>
            <person name="Grail B."/>
            <person name="Bittencourt J."/>
            <person name="Valadares R."/>
        </authorList>
    </citation>
    <scope>NUCLEOTIDE SEQUENCE [LARGE SCALE GENOMIC DNA]</scope>
    <source>
        <strain evidence="17 18">Y002</strain>
    </source>
</reference>
<evidence type="ECO:0000256" key="10">
    <source>
        <dbReference type="ARBA" id="ARBA00022840"/>
    </source>
</evidence>
<sequence>MKLTITARFVALSTLVVAIIFFLFNAFVYLEFMNVTIENEKQIVVARLSDLVRRLDEGTVEEAIMRVKQIVPDPRQMVRVLGPHGQVMTASSTYFRAQWIPTQFDASQTLGPGVTLYDYENHRILVASVYLHLKNGDVTLQWLENVASLDHSIAFVFYLLLTGSIGGLALAAVSSYFLARYSLLPIREMIATARAITPGDLSSRIEVPRRKDELTELADTYNAMLDRIFLGFLRERQFVADASHELRTPLSVLEGYVQLLRRWGWEDEEIRQEAVTAIEEEVSHLRNMTNQLLTLAAIDQESLADSGVIAVANVAKRVVRKWQRIHSSHRWEFENAMPEETLVQMNEVRLEQVLRALLDNACKYTPDEKGIAVAVWRMEDQVYVRIRDEGEGILPEDLPHVTERFYRADKARSRQEGSVGLGLAICREIVEHYRGRFTVRSVTQGQGTEVEMMFPAYVLKKE</sequence>
<dbReference type="Pfam" id="PF02518">
    <property type="entry name" value="HATPase_c"/>
    <property type="match status" value="1"/>
</dbReference>
<dbReference type="SMART" id="SM00304">
    <property type="entry name" value="HAMP"/>
    <property type="match status" value="1"/>
</dbReference>
<dbReference type="CDD" id="cd06225">
    <property type="entry name" value="HAMP"/>
    <property type="match status" value="1"/>
</dbReference>
<dbReference type="PRINTS" id="PR00344">
    <property type="entry name" value="BCTRLSENSOR"/>
</dbReference>
<dbReference type="SUPFAM" id="SSF47384">
    <property type="entry name" value="Homodimeric domain of signal transducing histidine kinase"/>
    <property type="match status" value="1"/>
</dbReference>
<keyword evidence="9" id="KW-0418">Kinase</keyword>
<comment type="catalytic activity">
    <reaction evidence="1">
        <text>ATP + protein L-histidine = ADP + protein N-phospho-L-histidine.</text>
        <dbReference type="EC" id="2.7.13.3"/>
    </reaction>
</comment>
<dbReference type="Gene3D" id="1.10.287.130">
    <property type="match status" value="1"/>
</dbReference>
<comment type="subcellular location">
    <subcellularLocation>
        <location evidence="2">Cell membrane</location>
        <topology evidence="2">Multi-pass membrane protein</topology>
    </subcellularLocation>
</comment>
<dbReference type="EMBL" id="MPDK01000006">
    <property type="protein sequence ID" value="PWI58058.1"/>
    <property type="molecule type" value="Genomic_DNA"/>
</dbReference>
<accession>A0A2U3D9V0</accession>
<proteinExistence type="predicted"/>
<evidence type="ECO:0000313" key="17">
    <source>
        <dbReference type="EMBL" id="PWI58058.1"/>
    </source>
</evidence>